<keyword evidence="2" id="KW-0732">Signal</keyword>
<dbReference type="Pfam" id="PF01757">
    <property type="entry name" value="Acyl_transf_3"/>
    <property type="match status" value="1"/>
</dbReference>
<feature type="transmembrane region" description="Helical" evidence="1">
    <location>
        <begin position="365"/>
        <end position="384"/>
    </location>
</feature>
<dbReference type="PANTHER" id="PTHR11161">
    <property type="entry name" value="O-ACYLTRANSFERASE"/>
    <property type="match status" value="1"/>
</dbReference>
<dbReference type="InterPro" id="IPR052728">
    <property type="entry name" value="O2_lipid_transport_reg"/>
</dbReference>
<feature type="transmembrane region" description="Helical" evidence="1">
    <location>
        <begin position="156"/>
        <end position="174"/>
    </location>
</feature>
<feature type="transmembrane region" description="Helical" evidence="1">
    <location>
        <begin position="603"/>
        <end position="626"/>
    </location>
</feature>
<evidence type="ECO:0000256" key="1">
    <source>
        <dbReference type="SAM" id="Phobius"/>
    </source>
</evidence>
<dbReference type="InterPro" id="IPR002656">
    <property type="entry name" value="Acyl_transf_3_dom"/>
</dbReference>
<dbReference type="PANTHER" id="PTHR11161:SF72">
    <property type="entry name" value="FI21449P1"/>
    <property type="match status" value="1"/>
</dbReference>
<proteinExistence type="predicted"/>
<name>A0A8S1AGT8_ARCPL</name>
<evidence type="ECO:0000256" key="2">
    <source>
        <dbReference type="SAM" id="SignalP"/>
    </source>
</evidence>
<feature type="signal peptide" evidence="2">
    <location>
        <begin position="1"/>
        <end position="22"/>
    </location>
</feature>
<feature type="transmembrane region" description="Helical" evidence="1">
    <location>
        <begin position="445"/>
        <end position="464"/>
    </location>
</feature>
<feature type="chain" id="PRO_5035783972" description="Acyltransferase 3 domain-containing protein" evidence="2">
    <location>
        <begin position="23"/>
        <end position="633"/>
    </location>
</feature>
<keyword evidence="1" id="KW-0812">Transmembrane</keyword>
<evidence type="ECO:0000313" key="4">
    <source>
        <dbReference type="EMBL" id="CAB3245520.1"/>
    </source>
</evidence>
<feature type="transmembrane region" description="Helical" evidence="1">
    <location>
        <begin position="220"/>
        <end position="243"/>
    </location>
</feature>
<evidence type="ECO:0000313" key="5">
    <source>
        <dbReference type="Proteomes" id="UP000494256"/>
    </source>
</evidence>
<gene>
    <name evidence="4" type="ORF">APLA_LOCUS11097</name>
</gene>
<keyword evidence="1" id="KW-0472">Membrane</keyword>
<feature type="transmembrane region" description="Helical" evidence="1">
    <location>
        <begin position="476"/>
        <end position="499"/>
    </location>
</feature>
<feature type="transmembrane region" description="Helical" evidence="1">
    <location>
        <begin position="565"/>
        <end position="583"/>
    </location>
</feature>
<feature type="transmembrane region" description="Helical" evidence="1">
    <location>
        <begin position="391"/>
        <end position="413"/>
    </location>
</feature>
<organism evidence="4 5">
    <name type="scientific">Arctia plantaginis</name>
    <name type="common">Wood tiger moth</name>
    <name type="synonym">Phalaena plantaginis</name>
    <dbReference type="NCBI Taxonomy" id="874455"/>
    <lineage>
        <taxon>Eukaryota</taxon>
        <taxon>Metazoa</taxon>
        <taxon>Ecdysozoa</taxon>
        <taxon>Arthropoda</taxon>
        <taxon>Hexapoda</taxon>
        <taxon>Insecta</taxon>
        <taxon>Pterygota</taxon>
        <taxon>Neoptera</taxon>
        <taxon>Endopterygota</taxon>
        <taxon>Lepidoptera</taxon>
        <taxon>Glossata</taxon>
        <taxon>Ditrysia</taxon>
        <taxon>Noctuoidea</taxon>
        <taxon>Erebidae</taxon>
        <taxon>Arctiinae</taxon>
        <taxon>Arctia</taxon>
    </lineage>
</organism>
<dbReference type="Proteomes" id="UP000494256">
    <property type="component" value="Unassembled WGS sequence"/>
</dbReference>
<feature type="domain" description="Acyltransferase 3" evidence="3">
    <location>
        <begin position="219"/>
        <end position="617"/>
    </location>
</feature>
<dbReference type="AlphaFoldDB" id="A0A8S1AGT8"/>
<dbReference type="OrthoDB" id="420169at2759"/>
<dbReference type="GO" id="GO:0016747">
    <property type="term" value="F:acyltransferase activity, transferring groups other than amino-acyl groups"/>
    <property type="evidence" value="ECO:0007669"/>
    <property type="project" value="InterPro"/>
</dbReference>
<feature type="transmembrane region" description="Helical" evidence="1">
    <location>
        <begin position="304"/>
        <end position="321"/>
    </location>
</feature>
<comment type="caution">
    <text evidence="4">The sequence shown here is derived from an EMBL/GenBank/DDBJ whole genome shotgun (WGS) entry which is preliminary data.</text>
</comment>
<sequence>MLGEQIFRWMVVVAAGSIAVQGLEITYEEYAKFPKLFHLDEYHECLKQADGLYCLGTFHVKPTQEPDHIYELMKEYSRDDHNFNRTLIHRGVCVSSRCPSLSHIHNVSERFDRCVAQDSNQRSLQTKLTELIYCRSHAEDDAFNNTNASIQTPHRVFVYAVLGLLALNVIGTIYDKVKGDAANKSKILMSWSILSNWKELVGPYPDGDPRLAAVLPFAGFRVIMMILVIFAHAVLIQYIMYMANPLLGEYASRQWTTMMVKNGSSLMQMLFMLSSFFLAHSLLNFNEITVGLILKQIGKRMFRIMPVYILVIGFAATWWPLMNDGPLWHYLVGMESQVCRHKFWNHAFFIRNFFTAEPFCLVQTWFLAVDMQLYLLGCLVILCLQRVRRLALLLLGIGFVLFSTLNGILAYIYQWRPLMFVSGPENLRTIYRNDPSFYEFYTNPVTSLSAMMAGLFLAHLYYKINKTEVRPNNRKWLFYTSILMLIIWTTCGHFLQIYMSREFSAFYMAFERLVTVISAGMLLFSEFHGILKKKMKTHTANIPTKGFSNLLFSWRIWYPLGRSSLSVLMLHWCVNMMFTASTLQPITRNALGMTADTITTTFVTYLLALPVTLLVEIPFTMLYSALTSRQKQE</sequence>
<protein>
    <recommendedName>
        <fullName evidence="3">Acyltransferase 3 domain-containing protein</fullName>
    </recommendedName>
</protein>
<dbReference type="EMBL" id="CADEBD010000327">
    <property type="protein sequence ID" value="CAB3245520.1"/>
    <property type="molecule type" value="Genomic_DNA"/>
</dbReference>
<reference evidence="4 5" key="1">
    <citation type="submission" date="2020-04" db="EMBL/GenBank/DDBJ databases">
        <authorList>
            <person name="Wallbank WR R."/>
            <person name="Pardo Diaz C."/>
            <person name="Kozak K."/>
            <person name="Martin S."/>
            <person name="Jiggins C."/>
            <person name="Moest M."/>
            <person name="Warren A I."/>
            <person name="Byers J.R.P. K."/>
            <person name="Montejo-Kovacevich G."/>
            <person name="Yen C E."/>
        </authorList>
    </citation>
    <scope>NUCLEOTIDE SEQUENCE [LARGE SCALE GENOMIC DNA]</scope>
</reference>
<feature type="transmembrane region" description="Helical" evidence="1">
    <location>
        <begin position="263"/>
        <end position="283"/>
    </location>
</feature>
<feature type="transmembrane region" description="Helical" evidence="1">
    <location>
        <begin position="505"/>
        <end position="525"/>
    </location>
</feature>
<evidence type="ECO:0000259" key="3">
    <source>
        <dbReference type="Pfam" id="PF01757"/>
    </source>
</evidence>
<accession>A0A8S1AGT8</accession>
<keyword evidence="1" id="KW-1133">Transmembrane helix</keyword>